<gene>
    <name evidence="1" type="ORF">FEM21_18620</name>
</gene>
<dbReference type="RefSeq" id="WP_035659787.1">
    <property type="nucleotide sequence ID" value="NZ_JNCA01000017.1"/>
</dbReference>
<organism evidence="1 2">
    <name type="scientific">Flavobacterium seoulense</name>
    <dbReference type="NCBI Taxonomy" id="1492738"/>
    <lineage>
        <taxon>Bacteria</taxon>
        <taxon>Pseudomonadati</taxon>
        <taxon>Bacteroidota</taxon>
        <taxon>Flavobacteriia</taxon>
        <taxon>Flavobacteriales</taxon>
        <taxon>Flavobacteriaceae</taxon>
        <taxon>Flavobacterium</taxon>
    </lineage>
</organism>
<evidence type="ECO:0008006" key="3">
    <source>
        <dbReference type="Google" id="ProtNLM"/>
    </source>
</evidence>
<name>A0A066WLI2_9FLAO</name>
<protein>
    <recommendedName>
        <fullName evidence="3">Prevent-host-death protein</fullName>
    </recommendedName>
</protein>
<reference evidence="1 2" key="1">
    <citation type="submission" date="2014-05" db="EMBL/GenBank/DDBJ databases">
        <title>Genome Sequence of Flavobacterium sp. EM1321.</title>
        <authorList>
            <person name="Shin S.-K."/>
            <person name="Yi H."/>
        </authorList>
    </citation>
    <scope>NUCLEOTIDE SEQUENCE [LARGE SCALE GENOMIC DNA]</scope>
    <source>
        <strain evidence="1 2">EM1321</strain>
    </source>
</reference>
<evidence type="ECO:0000313" key="2">
    <source>
        <dbReference type="Proteomes" id="UP000027064"/>
    </source>
</evidence>
<dbReference type="STRING" id="1492738.FEM21_18620"/>
<comment type="caution">
    <text evidence="1">The sequence shown here is derived from an EMBL/GenBank/DDBJ whole genome shotgun (WGS) entry which is preliminary data.</text>
</comment>
<dbReference type="eggNOG" id="ENOG503357H">
    <property type="taxonomic scope" value="Bacteria"/>
</dbReference>
<evidence type="ECO:0000313" key="1">
    <source>
        <dbReference type="EMBL" id="KDN54857.1"/>
    </source>
</evidence>
<dbReference type="AlphaFoldDB" id="A0A066WLI2"/>
<proteinExistence type="predicted"/>
<dbReference type="OrthoDB" id="1202966at2"/>
<dbReference type="EMBL" id="JNCA01000017">
    <property type="protein sequence ID" value="KDN54857.1"/>
    <property type="molecule type" value="Genomic_DNA"/>
</dbReference>
<dbReference type="PATRIC" id="fig|1492738.3.peg.1851"/>
<accession>A0A066WLI2</accession>
<keyword evidence="2" id="KW-1185">Reference proteome</keyword>
<sequence length="69" mass="8252">MNTLELKQELHQFINEGDEKFIKMFYEMAKAYSIQIKKDRMIAESENDIKAGKIHSQTEVQKMIESWKE</sequence>
<dbReference type="Proteomes" id="UP000027064">
    <property type="component" value="Unassembled WGS sequence"/>
</dbReference>